<dbReference type="InterPro" id="IPR004045">
    <property type="entry name" value="Glutathione_S-Trfase_N"/>
</dbReference>
<dbReference type="Pfam" id="PF02798">
    <property type="entry name" value="GST_N"/>
    <property type="match status" value="1"/>
</dbReference>
<dbReference type="GO" id="GO:0006749">
    <property type="term" value="P:glutathione metabolic process"/>
    <property type="evidence" value="ECO:0007669"/>
    <property type="project" value="TreeGrafter"/>
</dbReference>
<dbReference type="OrthoDB" id="420389at2759"/>
<evidence type="ECO:0000313" key="4">
    <source>
        <dbReference type="Proteomes" id="UP000688947"/>
    </source>
</evidence>
<accession>A0A8T1UEJ9</accession>
<evidence type="ECO:0000313" key="3">
    <source>
        <dbReference type="EMBL" id="KAG6961546.1"/>
    </source>
</evidence>
<dbReference type="PANTHER" id="PTHR11571">
    <property type="entry name" value="GLUTATHIONE S-TRANSFERASE"/>
    <property type="match status" value="1"/>
</dbReference>
<dbReference type="GO" id="GO:0004364">
    <property type="term" value="F:glutathione transferase activity"/>
    <property type="evidence" value="ECO:0007669"/>
    <property type="project" value="TreeGrafter"/>
</dbReference>
<dbReference type="CDD" id="cd03039">
    <property type="entry name" value="GST_N_Sigma_like"/>
    <property type="match status" value="1"/>
</dbReference>
<evidence type="ECO:0000259" key="2">
    <source>
        <dbReference type="PROSITE" id="PS50405"/>
    </source>
</evidence>
<dbReference type="PROSITE" id="PS50405">
    <property type="entry name" value="GST_CTER"/>
    <property type="match status" value="1"/>
</dbReference>
<dbReference type="InterPro" id="IPR004046">
    <property type="entry name" value="GST_C"/>
</dbReference>
<dbReference type="EMBL" id="JAENGZ010000345">
    <property type="protein sequence ID" value="KAG6961546.1"/>
    <property type="molecule type" value="Genomic_DNA"/>
</dbReference>
<dbReference type="Proteomes" id="UP000688947">
    <property type="component" value="Unassembled WGS sequence"/>
</dbReference>
<evidence type="ECO:0000259" key="1">
    <source>
        <dbReference type="PROSITE" id="PS50404"/>
    </source>
</evidence>
<dbReference type="InterPro" id="IPR040079">
    <property type="entry name" value="Glutathione_S-Trfase"/>
</dbReference>
<reference evidence="3" key="1">
    <citation type="submission" date="2021-01" db="EMBL/GenBank/DDBJ databases">
        <title>Phytophthora aleatoria, a newly-described species from Pinus radiata is distinct from Phytophthora cactorum isolates based on comparative genomics.</title>
        <authorList>
            <person name="Mcdougal R."/>
            <person name="Panda P."/>
            <person name="Williams N."/>
            <person name="Studholme D.J."/>
        </authorList>
    </citation>
    <scope>NUCLEOTIDE SEQUENCE</scope>
    <source>
        <strain evidence="3">NZFS 3830</strain>
    </source>
</reference>
<gene>
    <name evidence="3" type="ORF">JG687_00007639</name>
</gene>
<dbReference type="InterPro" id="IPR050213">
    <property type="entry name" value="GST_superfamily"/>
</dbReference>
<sequence length="179" mass="20059">MAQPQLKLSYFDLKLHAELSRMIFNYGGIAFTDHRIARTDFVKLKPTLPFGQVPVLELDGTIYAQSMAIARYAAKIVGPYPNDALEALKVDVFSRRTTQKKKVFTEEMLPKFLASLEKMVAGKFIQGDELSYADIQFLGAGNMLKLTFPDFKMGVFPQLTALLSNVKAEPKIAAYLSKQ</sequence>
<proteinExistence type="predicted"/>
<dbReference type="Pfam" id="PF14497">
    <property type="entry name" value="GST_C_3"/>
    <property type="match status" value="1"/>
</dbReference>
<protein>
    <recommendedName>
        <fullName evidence="5">Thioredoxin-like fold</fullName>
    </recommendedName>
</protein>
<name>A0A8T1UEJ9_9STRA</name>
<organism evidence="3 4">
    <name type="scientific">Phytophthora cactorum</name>
    <dbReference type="NCBI Taxonomy" id="29920"/>
    <lineage>
        <taxon>Eukaryota</taxon>
        <taxon>Sar</taxon>
        <taxon>Stramenopiles</taxon>
        <taxon>Oomycota</taxon>
        <taxon>Peronosporomycetes</taxon>
        <taxon>Peronosporales</taxon>
        <taxon>Peronosporaceae</taxon>
        <taxon>Phytophthora</taxon>
    </lineage>
</organism>
<dbReference type="AlphaFoldDB" id="A0A8T1UEJ9"/>
<evidence type="ECO:0008006" key="5">
    <source>
        <dbReference type="Google" id="ProtNLM"/>
    </source>
</evidence>
<dbReference type="SFLD" id="SFLDS00019">
    <property type="entry name" value="Glutathione_Transferase_(cytos"/>
    <property type="match status" value="1"/>
</dbReference>
<feature type="domain" description="GST N-terminal" evidence="1">
    <location>
        <begin position="4"/>
        <end position="81"/>
    </location>
</feature>
<feature type="domain" description="GST C-terminal" evidence="2">
    <location>
        <begin position="63"/>
        <end position="179"/>
    </location>
</feature>
<dbReference type="FunFam" id="3.40.30.10:FF:000035">
    <property type="entry name" value="hematopoietic prostaglandin D synthase"/>
    <property type="match status" value="1"/>
</dbReference>
<comment type="caution">
    <text evidence="3">The sequence shown here is derived from an EMBL/GenBank/DDBJ whole genome shotgun (WGS) entry which is preliminary data.</text>
</comment>
<dbReference type="PROSITE" id="PS50404">
    <property type="entry name" value="GST_NTER"/>
    <property type="match status" value="1"/>
</dbReference>
<dbReference type="VEuPathDB" id="FungiDB:PC110_g2531"/>
<dbReference type="InterPro" id="IPR010987">
    <property type="entry name" value="Glutathione-S-Trfase_C-like"/>
</dbReference>